<comment type="caution">
    <text evidence="2">The sequence shown here is derived from an EMBL/GenBank/DDBJ whole genome shotgun (WGS) entry which is preliminary data.</text>
</comment>
<evidence type="ECO:0000256" key="1">
    <source>
        <dbReference type="SAM" id="MobiDB-lite"/>
    </source>
</evidence>
<keyword evidence="3" id="KW-1185">Reference proteome</keyword>
<organism evidence="2 3">
    <name type="scientific">Cymbomonas tetramitiformis</name>
    <dbReference type="NCBI Taxonomy" id="36881"/>
    <lineage>
        <taxon>Eukaryota</taxon>
        <taxon>Viridiplantae</taxon>
        <taxon>Chlorophyta</taxon>
        <taxon>Pyramimonadophyceae</taxon>
        <taxon>Pyramimonadales</taxon>
        <taxon>Pyramimonadaceae</taxon>
        <taxon>Cymbomonas</taxon>
    </lineage>
</organism>
<protein>
    <submittedName>
        <fullName evidence="2">Uncharacterized protein</fullName>
    </submittedName>
</protein>
<reference evidence="2 3" key="1">
    <citation type="journal article" date="2015" name="Genome Biol. Evol.">
        <title>Comparative Genomics of a Bacterivorous Green Alga Reveals Evolutionary Causalities and Consequences of Phago-Mixotrophic Mode of Nutrition.</title>
        <authorList>
            <person name="Burns J.A."/>
            <person name="Paasch A."/>
            <person name="Narechania A."/>
            <person name="Kim E."/>
        </authorList>
    </citation>
    <scope>NUCLEOTIDE SEQUENCE [LARGE SCALE GENOMIC DNA]</scope>
    <source>
        <strain evidence="2 3">PLY_AMNH</strain>
    </source>
</reference>
<evidence type="ECO:0000313" key="3">
    <source>
        <dbReference type="Proteomes" id="UP001190700"/>
    </source>
</evidence>
<feature type="region of interest" description="Disordered" evidence="1">
    <location>
        <begin position="85"/>
        <end position="207"/>
    </location>
</feature>
<feature type="compositionally biased region" description="Low complexity" evidence="1">
    <location>
        <begin position="171"/>
        <end position="182"/>
    </location>
</feature>
<feature type="compositionally biased region" description="Basic and acidic residues" evidence="1">
    <location>
        <begin position="127"/>
        <end position="142"/>
    </location>
</feature>
<sequence>MYADLEGNEGWGTSYYLEARVQLVVDALDSAAVELCERDAGDRQLEHITAQCIRLKLKCSEVEDLCNRQRLDKCLAVDPRTPGALAVSHPQLSLQPAPRAGHREDAPSTSFWTATPKEASRSLVEGASHDSEGGSPDTERPADPPAGDMWGAVRASQSAVPRQRKVATDQASAATSETAGSERAAERPSNGVGAGHGMPHADHPPRS</sequence>
<accession>A0AAE0FSL2</accession>
<dbReference type="Proteomes" id="UP001190700">
    <property type="component" value="Unassembled WGS sequence"/>
</dbReference>
<gene>
    <name evidence="2" type="ORF">CYMTET_26305</name>
</gene>
<evidence type="ECO:0000313" key="2">
    <source>
        <dbReference type="EMBL" id="KAK3264987.1"/>
    </source>
</evidence>
<dbReference type="AlphaFoldDB" id="A0AAE0FSL2"/>
<name>A0AAE0FSL2_9CHLO</name>
<dbReference type="EMBL" id="LGRX02014221">
    <property type="protein sequence ID" value="KAK3264987.1"/>
    <property type="molecule type" value="Genomic_DNA"/>
</dbReference>
<proteinExistence type="predicted"/>